<dbReference type="OrthoDB" id="360653at2759"/>
<evidence type="ECO:0000259" key="3">
    <source>
        <dbReference type="Pfam" id="PF20416"/>
    </source>
</evidence>
<dbReference type="InterPro" id="IPR011430">
    <property type="entry name" value="UTP20_N"/>
</dbReference>
<feature type="region of interest" description="Disordered" evidence="1">
    <location>
        <begin position="1568"/>
        <end position="1593"/>
    </location>
</feature>
<dbReference type="GO" id="GO:0030686">
    <property type="term" value="C:90S preribosome"/>
    <property type="evidence" value="ECO:0007669"/>
    <property type="project" value="TreeGrafter"/>
</dbReference>
<dbReference type="InterPro" id="IPR046523">
    <property type="entry name" value="UTP20_dom"/>
</dbReference>
<dbReference type="InterPro" id="IPR057525">
    <property type="entry name" value="UTP20_C"/>
</dbReference>
<dbReference type="PANTHER" id="PTHR17695:SF11">
    <property type="entry name" value="SMALL SUBUNIT PROCESSOME COMPONENT 20 HOMOLOG"/>
    <property type="match status" value="1"/>
</dbReference>
<feature type="domain" description="U3 small nucleolar RNA-associated protein 20 C-terminal" evidence="4">
    <location>
        <begin position="2218"/>
        <end position="2579"/>
    </location>
</feature>
<dbReference type="EMBL" id="CVRI01000021">
    <property type="protein sequence ID" value="CRK91791.1"/>
    <property type="molecule type" value="Genomic_DNA"/>
</dbReference>
<dbReference type="InterPro" id="IPR052575">
    <property type="entry name" value="SSU_processome_comp_20"/>
</dbReference>
<gene>
    <name evidence="5" type="ORF">CLUMA_CG005422</name>
</gene>
<name>A0A1J1HUP4_9DIPT</name>
<feature type="compositionally biased region" description="Acidic residues" evidence="1">
    <location>
        <begin position="1569"/>
        <end position="1593"/>
    </location>
</feature>
<dbReference type="STRING" id="568069.A0A1J1HUP4"/>
<sequence>MPIRHKTENVFKFKKFSERVNEVDLRSSALYRIEHKNEIPDENQSYFYQTHQKWILLNLTEEFALFDKQLKGVITTTLPQLLHHKEKVIGVLLERLDNATTLSLQPLLELTVALSRDLRKEFYSSFQQFFERLVKLLQTHDADQTEWTLVCLAFLFKTLKPFLVKDISIIVKQIIPLLSEKDQPEHIINFTVECFAFLVKNLENKDNFIVIILKNAKQDESSVLGCGKLFFEMIKGFNGQFHSKGEEFLEILFNAYRKSEYKKYWEVLNEILVQTIGSILDFIDLKNISKYWNILQNAIKNILQESNLSEEEKATSIQHMLHFLGQSIEFQGGKKVVELPKIINLVIQIIDHNFPIDVMMTLSKVGAVLLLSKNFVMGQLEASRLSKKILHIDHNEVFESFVVNAIGYSQFDILIMPDFLKYFERNLNKTTLEILAKIVSQRTSKRLLETEEEENLQNYNLNMRNQKTLDDILSRITNVKDFDKINEDELEQFLLSLQIIPHLMSFDKEKTENVLKNLLEETSRMLSVDCNIKWIYLLAVVISGLHRIESSTNDSQTIKIIELILPMTDKKKEFNFPCLRILHYLVKSLNKSKRHLTLFKKLHEMLTECFMSPFHDIRLVSFQILSCFEHLKLAQLNESNESIFMTFKRIEEITPTIQTYRDQILLLQKLEYGSIYFKDVKDSPFVDDAIKFCLGFTNQRLQLLWEPTKNVLESYINGYNLDAFWKIFKEQLVMSSTINHHESESEMEEIFTQNDFINEQFLNFSIMEEKSRDLIAYRVKLWQFLSDTKSNVCDVKQRDIVDLFMNFFHNEYQRTEEDKDEDEENKSPKARQKLLIIHLQVLSKFNNPKCVIRTNELRNLYIDLLLHRNFQVQRLSLDCIIQYKDESLTTYKDVLYNILDEKQFRQELVGLKLNEKIREDHRETFMTIKAGKKDQEGFKNKKEIITRFMSNLKESELTKLVEIACGKISSLINLSDAESMINAMKRTSNIIKVNELQSILQFLDLIKKNVAGLFSVDFQRKILDNILAISCYTITNDTTMFKNLKQSCLVSLVEYFEHFDEFTWNVDEIEVLFKIFVWNYLKDFHLHSSQNVSGLMKLFIAWSKNPKYFNLLAKSDDNGNYALKSIMKLLTNKSTTNVVIESVLDILERLLTLKLDEEVIENFNYGTKLVEPFIQDVLKILKETLSNKKMRSLNQRNLVILSRTTELVTDVDSSKILLDILFPLTLKKAAESHQDGQRIMKLMMTISNLLNVIPEPHLYMRQLSPLFEQIIEVNHRKSLIKIFNQIVPSTDANDFKSMINDFNAYDRRWIEQPDYEKRLSVFHRLEKIISSGSLSLDVAIVVIYHCFYFLKHDKDLAMRDNAGHFLKLVCLKMIQQCGDNKQQLDIFVDKIVLNLIQKRLRDDEKVRTESIILLGELAREQPNAHSILADLHPLTNAANRELDFFDNITHLQKFRHMKALRKFVEVAESYQHVPNLRTLNEFLLPIGKMFLCQEEYKRKSKVVEAAIEFIATVAKFLPWNSYEMLLKFYVRKVKNESGYQKQLVKLIPAILDSFHFDLNCNVDKVSDVEVQDEENDEEEEEDEDNEDEEEEMEVEVQPIHQLTVLRENIAQRVIKSLTRRLVPSLFKIIAEISTDAHKLNKETRRAKEKADMLKIPIALPIIKLLKKLPSKFLNDYLSQVVLKVSSFLKSNLKQVRATARFTLKEILMVLGPNYMELMIGNLKAMLSKGFQVHVLSATVHTLMEAMKSQLEECDVADKLVDSVLSVCVDDIFGKVSEEHEVGRIGHRTPEAKASRKSFLTLSILAATVNENRVFDLLMPFKTQLHETQSKRTVGKIQECLQKIVTGLTSNKKIPDDSLLILVHGTISESISDLLPEVNKKKGSKQQIVKDSFIIPEEPKRRGATIVNKLVKTTKQTNSHILVEFGLEMLHLLLKRKKFPNESFLDPLIPMVYDALKSNFLRANTLAVKCISIMLHYQLNLPKLKENTTEIVNEIFSILHKYATNQISKKDNHFLLVKSAFKCVVVVLRQVDYYVINENQLKALLLYVEQDLNSFSDKDTMAFTLLKSILDKKLMVPEVHEIMKKVAHLSITSESEEKRAAIRPIVLTYLMEYPIGKKIDSLIKFFIGQLNYEEISGRESAILTMGMIFKNFPLSLLRKFSGLFFLSLGTRLVNDESPQCREKIAEIIELLIKQLDNNPRQQLFEIVILLLKDKKIVHREMAAQLCIRFVNVEGEEFVKRTLTILPLLVDSLTHQSDSYDDENVPGKFVRMKTLQNNDDGDVADMRDQQTVEDHHLIQTLNAIIRIFENQQEILSESADDLKSSVNDIGYQAKQLLSHDHVWVRLRALRIINFMIKSINVKDIEKVLRDEEVDDEKSRKFLHSKVEFRSVVFDMVVQLKPDVDEELLRLIIENLIEVSKIIKTIPFEGMINDKKDFNIMWLVRRLRYAINNEIVNSPSSFMLRKSIFEYFNNLVDNVDVSLIHKLASSILPTLFREMTEGEHTIEDLKLLAAQVSNRIKSKIGFEKYESVRNVLRSKMLRNKVDRRKSLAQEKINNPAKAATRTIVKQLKKQDRKKRKRQDIQDGIILPRKKRRVFGSGLSDTYE</sequence>
<evidence type="ECO:0000256" key="1">
    <source>
        <dbReference type="SAM" id="MobiDB-lite"/>
    </source>
</evidence>
<dbReference type="Pfam" id="PF23099">
    <property type="entry name" value="UTP20_C"/>
    <property type="match status" value="1"/>
</dbReference>
<dbReference type="PANTHER" id="PTHR17695">
    <property type="entry name" value="SMALL SUBUNIT PROCESSOME COMPONENT 20 HOMOLOG"/>
    <property type="match status" value="1"/>
</dbReference>
<evidence type="ECO:0000259" key="2">
    <source>
        <dbReference type="Pfam" id="PF07539"/>
    </source>
</evidence>
<proteinExistence type="predicted"/>
<dbReference type="SUPFAM" id="SSF48371">
    <property type="entry name" value="ARM repeat"/>
    <property type="match status" value="2"/>
</dbReference>
<evidence type="ECO:0000313" key="5">
    <source>
        <dbReference type="EMBL" id="CRK91791.1"/>
    </source>
</evidence>
<organism evidence="5 6">
    <name type="scientific">Clunio marinus</name>
    <dbReference type="NCBI Taxonomy" id="568069"/>
    <lineage>
        <taxon>Eukaryota</taxon>
        <taxon>Metazoa</taxon>
        <taxon>Ecdysozoa</taxon>
        <taxon>Arthropoda</taxon>
        <taxon>Hexapoda</taxon>
        <taxon>Insecta</taxon>
        <taxon>Pterygota</taxon>
        <taxon>Neoptera</taxon>
        <taxon>Endopterygota</taxon>
        <taxon>Diptera</taxon>
        <taxon>Nematocera</taxon>
        <taxon>Chironomoidea</taxon>
        <taxon>Chironomidae</taxon>
        <taxon>Clunio</taxon>
    </lineage>
</organism>
<evidence type="ECO:0000313" key="6">
    <source>
        <dbReference type="Proteomes" id="UP000183832"/>
    </source>
</evidence>
<dbReference type="Pfam" id="PF20416">
    <property type="entry name" value="UTP20"/>
    <property type="match status" value="1"/>
</dbReference>
<dbReference type="Proteomes" id="UP000183832">
    <property type="component" value="Unassembled WGS sequence"/>
</dbReference>
<feature type="domain" description="U3 small nucleolar RNA-associated protein 20 N-terminal" evidence="2">
    <location>
        <begin position="830"/>
        <end position="1403"/>
    </location>
</feature>
<reference evidence="5 6" key="1">
    <citation type="submission" date="2015-04" db="EMBL/GenBank/DDBJ databases">
        <authorList>
            <person name="Syromyatnikov M.Y."/>
            <person name="Popov V.N."/>
        </authorList>
    </citation>
    <scope>NUCLEOTIDE SEQUENCE [LARGE SCALE GENOMIC DNA]</scope>
</reference>
<dbReference type="Gene3D" id="1.25.10.10">
    <property type="entry name" value="Leucine-rich Repeat Variant"/>
    <property type="match status" value="3"/>
</dbReference>
<accession>A0A1J1HUP4</accession>
<protein>
    <submittedName>
        <fullName evidence="5">CLUMA_CG005422, isoform A</fullName>
    </submittedName>
</protein>
<dbReference type="InterPro" id="IPR016024">
    <property type="entry name" value="ARM-type_fold"/>
</dbReference>
<feature type="domain" description="U3 small nucleolar RNA-associated protein 20" evidence="3">
    <location>
        <begin position="1646"/>
        <end position="1866"/>
    </location>
</feature>
<dbReference type="InterPro" id="IPR011989">
    <property type="entry name" value="ARM-like"/>
</dbReference>
<evidence type="ECO:0000259" key="4">
    <source>
        <dbReference type="Pfam" id="PF23099"/>
    </source>
</evidence>
<dbReference type="Pfam" id="PF07539">
    <property type="entry name" value="UTP20_N"/>
    <property type="match status" value="1"/>
</dbReference>
<dbReference type="GO" id="GO:0032040">
    <property type="term" value="C:small-subunit processome"/>
    <property type="evidence" value="ECO:0007669"/>
    <property type="project" value="TreeGrafter"/>
</dbReference>
<keyword evidence="6" id="KW-1185">Reference proteome</keyword>